<comment type="subcellular location">
    <subcellularLocation>
        <location evidence="1">Nucleus</location>
    </subcellularLocation>
</comment>
<dbReference type="PANTHER" id="PTHR37534">
    <property type="entry name" value="TRANSCRIPTIONAL ACTIVATOR PROTEIN UGA3"/>
    <property type="match status" value="1"/>
</dbReference>
<dbReference type="GO" id="GO:0000976">
    <property type="term" value="F:transcription cis-regulatory region binding"/>
    <property type="evidence" value="ECO:0007669"/>
    <property type="project" value="TreeGrafter"/>
</dbReference>
<keyword evidence="4" id="KW-0804">Transcription</keyword>
<dbReference type="InterPro" id="IPR036864">
    <property type="entry name" value="Zn2-C6_fun-type_DNA-bd_sf"/>
</dbReference>
<accession>A0A0D2DXE2</accession>
<dbReference type="SUPFAM" id="SSF57701">
    <property type="entry name" value="Zn2/Cys6 DNA-binding domain"/>
    <property type="match status" value="1"/>
</dbReference>
<keyword evidence="3" id="KW-0238">DNA-binding</keyword>
<dbReference type="RefSeq" id="XP_016260385.1">
    <property type="nucleotide sequence ID" value="XM_016408631.1"/>
</dbReference>
<dbReference type="PROSITE" id="PS00463">
    <property type="entry name" value="ZN2_CY6_FUNGAL_1"/>
    <property type="match status" value="1"/>
</dbReference>
<dbReference type="PROSITE" id="PS50048">
    <property type="entry name" value="ZN2_CY6_FUNGAL_2"/>
    <property type="match status" value="1"/>
</dbReference>
<dbReference type="GO" id="GO:0000981">
    <property type="term" value="F:DNA-binding transcription factor activity, RNA polymerase II-specific"/>
    <property type="evidence" value="ECO:0007669"/>
    <property type="project" value="InterPro"/>
</dbReference>
<reference evidence="7 8" key="1">
    <citation type="submission" date="2015-01" db="EMBL/GenBank/DDBJ databases">
        <title>The Genome Sequence of Exophiala oligosperma CBS72588.</title>
        <authorList>
            <consortium name="The Broad Institute Genomics Platform"/>
            <person name="Cuomo C."/>
            <person name="de Hoog S."/>
            <person name="Gorbushina A."/>
            <person name="Stielow B."/>
            <person name="Teixiera M."/>
            <person name="Abouelleil A."/>
            <person name="Chapman S.B."/>
            <person name="Priest M."/>
            <person name="Young S.K."/>
            <person name="Wortman J."/>
            <person name="Nusbaum C."/>
            <person name="Birren B."/>
        </authorList>
    </citation>
    <scope>NUCLEOTIDE SEQUENCE [LARGE SCALE GENOMIC DNA]</scope>
    <source>
        <strain evidence="7 8">CBS 72588</strain>
    </source>
</reference>
<name>A0A0D2DXE2_9EURO</name>
<dbReference type="PANTHER" id="PTHR37534:SF49">
    <property type="entry name" value="LYSINE BIOSYNTHESIS REGULATORY PROTEIN LYS14"/>
    <property type="match status" value="1"/>
</dbReference>
<organism evidence="7 8">
    <name type="scientific">Exophiala oligosperma</name>
    <dbReference type="NCBI Taxonomy" id="215243"/>
    <lineage>
        <taxon>Eukaryota</taxon>
        <taxon>Fungi</taxon>
        <taxon>Dikarya</taxon>
        <taxon>Ascomycota</taxon>
        <taxon>Pezizomycotina</taxon>
        <taxon>Eurotiomycetes</taxon>
        <taxon>Chaetothyriomycetidae</taxon>
        <taxon>Chaetothyriales</taxon>
        <taxon>Herpotrichiellaceae</taxon>
        <taxon>Exophiala</taxon>
    </lineage>
</organism>
<keyword evidence="2" id="KW-0805">Transcription regulation</keyword>
<dbReference type="GO" id="GO:0045944">
    <property type="term" value="P:positive regulation of transcription by RNA polymerase II"/>
    <property type="evidence" value="ECO:0007669"/>
    <property type="project" value="TreeGrafter"/>
</dbReference>
<dbReference type="Pfam" id="PF00172">
    <property type="entry name" value="Zn_clus"/>
    <property type="match status" value="1"/>
</dbReference>
<dbReference type="CDD" id="cd12148">
    <property type="entry name" value="fungal_TF_MHR"/>
    <property type="match status" value="1"/>
</dbReference>
<dbReference type="OrthoDB" id="3509362at2759"/>
<evidence type="ECO:0000256" key="5">
    <source>
        <dbReference type="ARBA" id="ARBA00023242"/>
    </source>
</evidence>
<feature type="domain" description="Zn(2)-C6 fungal-type" evidence="6">
    <location>
        <begin position="17"/>
        <end position="47"/>
    </location>
</feature>
<proteinExistence type="predicted"/>
<protein>
    <recommendedName>
        <fullName evidence="6">Zn(2)-C6 fungal-type domain-containing protein</fullName>
    </recommendedName>
</protein>
<evidence type="ECO:0000313" key="8">
    <source>
        <dbReference type="Proteomes" id="UP000053342"/>
    </source>
</evidence>
<gene>
    <name evidence="7" type="ORF">PV06_07392</name>
</gene>
<dbReference type="CDD" id="cd00067">
    <property type="entry name" value="GAL4"/>
    <property type="match status" value="1"/>
</dbReference>
<dbReference type="Gene3D" id="4.10.240.10">
    <property type="entry name" value="Zn(2)-C6 fungal-type DNA-binding domain"/>
    <property type="match status" value="1"/>
</dbReference>
<dbReference type="Proteomes" id="UP000053342">
    <property type="component" value="Unassembled WGS sequence"/>
</dbReference>
<keyword evidence="8" id="KW-1185">Reference proteome</keyword>
<evidence type="ECO:0000256" key="3">
    <source>
        <dbReference type="ARBA" id="ARBA00023125"/>
    </source>
</evidence>
<dbReference type="GeneID" id="27359466"/>
<dbReference type="InterPro" id="IPR001138">
    <property type="entry name" value="Zn2Cys6_DnaBD"/>
</dbReference>
<evidence type="ECO:0000256" key="2">
    <source>
        <dbReference type="ARBA" id="ARBA00023015"/>
    </source>
</evidence>
<keyword evidence="5" id="KW-0539">Nucleus</keyword>
<dbReference type="GO" id="GO:0008270">
    <property type="term" value="F:zinc ion binding"/>
    <property type="evidence" value="ECO:0007669"/>
    <property type="project" value="InterPro"/>
</dbReference>
<evidence type="ECO:0000256" key="1">
    <source>
        <dbReference type="ARBA" id="ARBA00004123"/>
    </source>
</evidence>
<evidence type="ECO:0000256" key="4">
    <source>
        <dbReference type="ARBA" id="ARBA00023163"/>
    </source>
</evidence>
<sequence length="493" mass="55213">MAPGAGVKPPVPRTRTGCLTCRQGKVKCDEEKPTCQRCRRLHFECMWAVPPPSPHPPGSVRVPRGGRIELADGGAVVQSCGPLKQPFVVEFPKADRASLPYLSHFITFCSRFLAYTNDGQGNPFQQELVPLAASSSALFHSMLAVAAGHMARLEPRHTLPAVQHYSTALRELNIALSEPTQLSSNSTLGACLLLCVYEISHSEKSLWLQHLRGARDLIMYRGGPRTSDFLCRFFSLLDISGSLSSGRGPLIQGNYWLEVGKLSSVSLNQSHLNWPYYDDGSVMVDTFHELMVYMANLSKLSALSMTKFGRHNPRLIRDKAMSIQQGLHQWWTSRPTELRDQSNDWRCQPRSKPLTEPELLEQESFSSIRSCKNACIIYLQHIIHPTGIQPQGSEVALAAESILDIARKTPEGFGLEMGLIWGMFMAGVAIFHDTEAEALIRRKLSSDASISIYHADRGLELLEILWERQHRLNLKLDWRELQNEMGVQVFLLA</sequence>
<dbReference type="Pfam" id="PF11951">
    <property type="entry name" value="Fungal_trans_2"/>
    <property type="match status" value="1"/>
</dbReference>
<dbReference type="InterPro" id="IPR021858">
    <property type="entry name" value="Fun_TF"/>
</dbReference>
<evidence type="ECO:0000313" key="7">
    <source>
        <dbReference type="EMBL" id="KIW40169.1"/>
    </source>
</evidence>
<dbReference type="GO" id="GO:0005634">
    <property type="term" value="C:nucleus"/>
    <property type="evidence" value="ECO:0007669"/>
    <property type="project" value="UniProtKB-SubCell"/>
</dbReference>
<dbReference type="EMBL" id="KN847338">
    <property type="protein sequence ID" value="KIW40169.1"/>
    <property type="molecule type" value="Genomic_DNA"/>
</dbReference>
<evidence type="ECO:0000259" key="6">
    <source>
        <dbReference type="PROSITE" id="PS50048"/>
    </source>
</evidence>
<dbReference type="SMART" id="SM00066">
    <property type="entry name" value="GAL4"/>
    <property type="match status" value="1"/>
</dbReference>
<dbReference type="VEuPathDB" id="FungiDB:PV06_07392"/>
<dbReference type="AlphaFoldDB" id="A0A0D2DXE2"/>
<dbReference type="HOGENOM" id="CLU_578839_0_0_1"/>